<dbReference type="Pfam" id="PF01725">
    <property type="entry name" value="Ham1p_like"/>
    <property type="match status" value="1"/>
</dbReference>
<gene>
    <name evidence="2" type="ORF">IAB59_04530</name>
</gene>
<proteinExistence type="predicted"/>
<dbReference type="InterPro" id="IPR029001">
    <property type="entry name" value="ITPase-like_fam"/>
</dbReference>
<reference evidence="2" key="1">
    <citation type="submission" date="2020-10" db="EMBL/GenBank/DDBJ databases">
        <authorList>
            <person name="Gilroy R."/>
        </authorList>
    </citation>
    <scope>NUCLEOTIDE SEQUENCE</scope>
    <source>
        <strain evidence="2">CHK195-26880</strain>
    </source>
</reference>
<organism evidence="2 3">
    <name type="scientific">Candidatus Onthousia faecipullorum</name>
    <dbReference type="NCBI Taxonomy" id="2840887"/>
    <lineage>
        <taxon>Bacteria</taxon>
        <taxon>Bacillati</taxon>
        <taxon>Bacillota</taxon>
        <taxon>Bacilli</taxon>
        <taxon>Candidatus Onthousia</taxon>
    </lineage>
</organism>
<reference evidence="2" key="2">
    <citation type="journal article" date="2021" name="PeerJ">
        <title>Extensive microbial diversity within the chicken gut microbiome revealed by metagenomics and culture.</title>
        <authorList>
            <person name="Gilroy R."/>
            <person name="Ravi A."/>
            <person name="Getino M."/>
            <person name="Pursley I."/>
            <person name="Horton D.L."/>
            <person name="Alikhan N.F."/>
            <person name="Baker D."/>
            <person name="Gharbi K."/>
            <person name="Hall N."/>
            <person name="Watson M."/>
            <person name="Adriaenssens E.M."/>
            <person name="Foster-Nyarko E."/>
            <person name="Jarju S."/>
            <person name="Secka A."/>
            <person name="Antonio M."/>
            <person name="Oren A."/>
            <person name="Chaudhuri R.R."/>
            <person name="La Ragione R."/>
            <person name="Hildebrand F."/>
            <person name="Pallen M.J."/>
        </authorList>
    </citation>
    <scope>NUCLEOTIDE SEQUENCE</scope>
    <source>
        <strain evidence="2">CHK195-26880</strain>
    </source>
</reference>
<name>A0A9D1KBK5_9FIRM</name>
<accession>A0A9D1KBK5</accession>
<protein>
    <submittedName>
        <fullName evidence="2">Uncharacterized protein</fullName>
    </submittedName>
</protein>
<dbReference type="GO" id="GO:0047429">
    <property type="term" value="F:nucleoside triphosphate diphosphatase activity"/>
    <property type="evidence" value="ECO:0007669"/>
    <property type="project" value="InterPro"/>
</dbReference>
<dbReference type="EMBL" id="DVKQ01000059">
    <property type="protein sequence ID" value="HIT37720.1"/>
    <property type="molecule type" value="Genomic_DNA"/>
</dbReference>
<sequence>MARKAYEVVGRPVFVADTGFYIEDYPNNPNYPGAFVKRSGVSSNIDNLLEVMKNVTNRACKFVDCLTFYDGNDFYTFYGESKGTLSLSIRGNIERKAMSNLWSVFIPLNHDKTLAEMTDYERDHRHDGHTSATDEFINWYENIYFKKNNKILKLN</sequence>
<evidence type="ECO:0000313" key="3">
    <source>
        <dbReference type="Proteomes" id="UP000886833"/>
    </source>
</evidence>
<dbReference type="GO" id="GO:0009143">
    <property type="term" value="P:nucleoside triphosphate catabolic process"/>
    <property type="evidence" value="ECO:0007669"/>
    <property type="project" value="InterPro"/>
</dbReference>
<evidence type="ECO:0000313" key="2">
    <source>
        <dbReference type="EMBL" id="HIT37720.1"/>
    </source>
</evidence>
<dbReference type="AlphaFoldDB" id="A0A9D1KBK5"/>
<dbReference type="Gene3D" id="3.90.950.10">
    <property type="match status" value="1"/>
</dbReference>
<dbReference type="InterPro" id="IPR002637">
    <property type="entry name" value="RdgB/HAM1"/>
</dbReference>
<comment type="caution">
    <text evidence="2">The sequence shown here is derived from an EMBL/GenBank/DDBJ whole genome shotgun (WGS) entry which is preliminary data.</text>
</comment>
<dbReference type="SUPFAM" id="SSF52972">
    <property type="entry name" value="ITPase-like"/>
    <property type="match status" value="1"/>
</dbReference>
<dbReference type="Proteomes" id="UP000886833">
    <property type="component" value="Unassembled WGS sequence"/>
</dbReference>
<keyword evidence="1" id="KW-0378">Hydrolase</keyword>
<evidence type="ECO:0000256" key="1">
    <source>
        <dbReference type="ARBA" id="ARBA00022801"/>
    </source>
</evidence>